<sequence>MNLGFPRVSEIGPMLFKLGTIYIFVSFSPESCLGRGLESAQRRKSERGLHRFMLFRFTREFAFDLNFTSKHVIRHSGKTNIAMLCILNTIHEHRMLNGDIAKDDFKIIYIAPMKALATEMTASFGKRLATIGLQVRELTGDTTLSKKEISETQMLILTPEKWDVVTRKGSSDNSLTSLVRLLIIDEVHLLHDDRGPVIETIVARTLRQVEMSQTGIRIVGLSATLPNYVDVARFLRVNPYKGLFFFDGRFRPVPLTQKFIGVKKVGGVREVQETMNEVCYDEVLSYVKKGHQVLVFVHARNATVNLAQAFRDRAAKLGHLEMFLPKTTGTRGYVQASRNHKLFELFRFGFGVHHAGLIRHDRLLMEKVFHQGHTTVLFCTATLAWGVNLPAHAVVIRGTDVFDAEKGQFADLGVLDVQQIFGRAGRPQFEDEGHGIIITTQNKLDKYLAMLIRQAPIESQFFKRIHDNLNAEIALGLSFECCCPLHDKEYVRKKIKKRSFQIFLEQKFFLTILLSLSI</sequence>
<evidence type="ECO:0000313" key="7">
    <source>
        <dbReference type="EMBL" id="VDP54326.1"/>
    </source>
</evidence>
<keyword evidence="2" id="KW-0378">Hydrolase</keyword>
<evidence type="ECO:0000259" key="5">
    <source>
        <dbReference type="PROSITE" id="PS51192"/>
    </source>
</evidence>
<accession>A0A3P8IG24</accession>
<gene>
    <name evidence="7" type="ORF">HPBE_LOCUS25867</name>
</gene>
<dbReference type="AlphaFoldDB" id="A0A3P8IG24"/>
<dbReference type="InterPro" id="IPR050474">
    <property type="entry name" value="Hel308_SKI2-like"/>
</dbReference>
<dbReference type="CDD" id="cd18795">
    <property type="entry name" value="SF2_C_Ski2"/>
    <property type="match status" value="1"/>
</dbReference>
<evidence type="ECO:0000256" key="4">
    <source>
        <dbReference type="ARBA" id="ARBA00022840"/>
    </source>
</evidence>
<dbReference type="PANTHER" id="PTHR47961:SF13">
    <property type="entry name" value="ACTIVATING SIGNAL COINTEGRATOR 1 COMPLEX SUBUNIT 3"/>
    <property type="match status" value="1"/>
</dbReference>
<proteinExistence type="predicted"/>
<dbReference type="Gene3D" id="3.40.50.300">
    <property type="entry name" value="P-loop containing nucleotide triphosphate hydrolases"/>
    <property type="match status" value="2"/>
</dbReference>
<keyword evidence="3" id="KW-0347">Helicase</keyword>
<feature type="domain" description="Helicase C-terminal" evidence="6">
    <location>
        <begin position="279"/>
        <end position="491"/>
    </location>
</feature>
<dbReference type="OrthoDB" id="5575at2759"/>
<evidence type="ECO:0000256" key="1">
    <source>
        <dbReference type="ARBA" id="ARBA00022741"/>
    </source>
</evidence>
<feature type="domain" description="Helicase ATP-binding" evidence="5">
    <location>
        <begin position="76"/>
        <end position="243"/>
    </location>
</feature>
<evidence type="ECO:0000259" key="6">
    <source>
        <dbReference type="PROSITE" id="PS51194"/>
    </source>
</evidence>
<dbReference type="GO" id="GO:0016787">
    <property type="term" value="F:hydrolase activity"/>
    <property type="evidence" value="ECO:0007669"/>
    <property type="project" value="UniProtKB-KW"/>
</dbReference>
<dbReference type="SMART" id="SM00487">
    <property type="entry name" value="DEXDc"/>
    <property type="match status" value="1"/>
</dbReference>
<dbReference type="InterPro" id="IPR011545">
    <property type="entry name" value="DEAD/DEAH_box_helicase_dom"/>
</dbReference>
<organism evidence="7">
    <name type="scientific">Heligmosomoides polygyrus</name>
    <name type="common">Parasitic roundworm</name>
    <dbReference type="NCBI Taxonomy" id="6339"/>
    <lineage>
        <taxon>Eukaryota</taxon>
        <taxon>Metazoa</taxon>
        <taxon>Ecdysozoa</taxon>
        <taxon>Nematoda</taxon>
        <taxon>Chromadorea</taxon>
        <taxon>Rhabditida</taxon>
        <taxon>Rhabditina</taxon>
        <taxon>Rhabditomorpha</taxon>
        <taxon>Strongyloidea</taxon>
        <taxon>Heligmosomidae</taxon>
        <taxon>Heligmosomoides</taxon>
    </lineage>
</organism>
<evidence type="ECO:0000256" key="2">
    <source>
        <dbReference type="ARBA" id="ARBA00022801"/>
    </source>
</evidence>
<protein>
    <recommendedName>
        <fullName evidence="8">Helicase ATP-binding domain-containing protein</fullName>
    </recommendedName>
</protein>
<dbReference type="Pfam" id="PF00271">
    <property type="entry name" value="Helicase_C"/>
    <property type="match status" value="1"/>
</dbReference>
<dbReference type="EMBL" id="UZAH01038723">
    <property type="protein sequence ID" value="VDP54326.1"/>
    <property type="molecule type" value="Genomic_DNA"/>
</dbReference>
<dbReference type="Pfam" id="PF00270">
    <property type="entry name" value="DEAD"/>
    <property type="match status" value="1"/>
</dbReference>
<dbReference type="PANTHER" id="PTHR47961">
    <property type="entry name" value="DNA POLYMERASE THETA, PUTATIVE (AFU_ORTHOLOGUE AFUA_1G05260)-RELATED"/>
    <property type="match status" value="1"/>
</dbReference>
<dbReference type="GO" id="GO:0005524">
    <property type="term" value="F:ATP binding"/>
    <property type="evidence" value="ECO:0007669"/>
    <property type="project" value="UniProtKB-KW"/>
</dbReference>
<dbReference type="InterPro" id="IPR014001">
    <property type="entry name" value="Helicase_ATP-bd"/>
</dbReference>
<evidence type="ECO:0008006" key="8">
    <source>
        <dbReference type="Google" id="ProtNLM"/>
    </source>
</evidence>
<evidence type="ECO:0000256" key="3">
    <source>
        <dbReference type="ARBA" id="ARBA00022806"/>
    </source>
</evidence>
<dbReference type="GO" id="GO:0003676">
    <property type="term" value="F:nucleic acid binding"/>
    <property type="evidence" value="ECO:0007669"/>
    <property type="project" value="InterPro"/>
</dbReference>
<dbReference type="InterPro" id="IPR027417">
    <property type="entry name" value="P-loop_NTPase"/>
</dbReference>
<reference evidence="7" key="1">
    <citation type="submission" date="2018-11" db="EMBL/GenBank/DDBJ databases">
        <authorList>
            <consortium name="Pathogen Informatics"/>
        </authorList>
    </citation>
    <scope>NUCLEOTIDE SEQUENCE [LARGE SCALE GENOMIC DNA]</scope>
</reference>
<keyword evidence="4" id="KW-0067">ATP-binding</keyword>
<dbReference type="SMART" id="SM00490">
    <property type="entry name" value="HELICc"/>
    <property type="match status" value="1"/>
</dbReference>
<dbReference type="FunFam" id="3.40.50.300:FF:003287">
    <property type="entry name" value="U5 small nuclear ribonucleoprotein 200 kDa helicase"/>
    <property type="match status" value="1"/>
</dbReference>
<keyword evidence="1" id="KW-0547">Nucleotide-binding</keyword>
<dbReference type="PROSITE" id="PS51194">
    <property type="entry name" value="HELICASE_CTER"/>
    <property type="match status" value="1"/>
</dbReference>
<dbReference type="GO" id="GO:0004386">
    <property type="term" value="F:helicase activity"/>
    <property type="evidence" value="ECO:0007669"/>
    <property type="project" value="UniProtKB-KW"/>
</dbReference>
<dbReference type="SUPFAM" id="SSF52540">
    <property type="entry name" value="P-loop containing nucleoside triphosphate hydrolases"/>
    <property type="match status" value="2"/>
</dbReference>
<dbReference type="PROSITE" id="PS51192">
    <property type="entry name" value="HELICASE_ATP_BIND_1"/>
    <property type="match status" value="1"/>
</dbReference>
<dbReference type="InterPro" id="IPR001650">
    <property type="entry name" value="Helicase_C-like"/>
</dbReference>
<name>A0A3P8IG24_HELPZ</name>